<evidence type="ECO:0000313" key="1">
    <source>
        <dbReference type="EMBL" id="MBC3391580.1"/>
    </source>
</evidence>
<dbReference type="EMBL" id="JABWRB010000023">
    <property type="protein sequence ID" value="MBC3391580.1"/>
    <property type="molecule type" value="Genomic_DNA"/>
</dbReference>
<dbReference type="Proteomes" id="UP000636518">
    <property type="component" value="Unassembled WGS sequence"/>
</dbReference>
<evidence type="ECO:0000313" key="3">
    <source>
        <dbReference type="Proteomes" id="UP000636518"/>
    </source>
</evidence>
<dbReference type="EMBL" id="JABWRB020000001">
    <property type="protein sequence ID" value="MBV4496365.1"/>
    <property type="molecule type" value="Genomic_DNA"/>
</dbReference>
<dbReference type="AlphaFoldDB" id="A0A923FH12"/>
<protein>
    <submittedName>
        <fullName evidence="1">Uncharacterized protein</fullName>
    </submittedName>
</protein>
<accession>A0A923FH12</accession>
<name>A0A923FH12_9PSED</name>
<reference evidence="1 3" key="1">
    <citation type="journal article" date="2020" name="Microorganisms">
        <title>Reliable Identification of Environmental Pseudomonas Isolates Using the rpoD Gene.</title>
        <authorList>
            <consortium name="The Broad Institute Genome Sequencing Platform"/>
            <person name="Girard L."/>
            <person name="Lood C."/>
            <person name="Rokni-Zadeh H."/>
            <person name="van Noort V."/>
            <person name="Lavigne R."/>
            <person name="De Mot R."/>
        </authorList>
    </citation>
    <scope>NUCLEOTIDE SEQUENCE</scope>
    <source>
        <strain evidence="1 3">SWRI12</strain>
    </source>
</reference>
<organism evidence="1">
    <name type="scientific">Pseudomonas zanjanensis</name>
    <dbReference type="NCBI Taxonomy" id="2745496"/>
    <lineage>
        <taxon>Bacteria</taxon>
        <taxon>Pseudomonadati</taxon>
        <taxon>Pseudomonadota</taxon>
        <taxon>Gammaproteobacteria</taxon>
        <taxon>Pseudomonadales</taxon>
        <taxon>Pseudomonadaceae</taxon>
        <taxon>Pseudomonas</taxon>
    </lineage>
</organism>
<dbReference type="RefSeq" id="WP_186707493.1">
    <property type="nucleotide sequence ID" value="NZ_JABWRB020000001.1"/>
</dbReference>
<proteinExistence type="predicted"/>
<gene>
    <name evidence="2" type="ORF">HU715_013415</name>
    <name evidence="1" type="ORF">HU715_18145</name>
</gene>
<sequence>MKIILSPQRRDDTLEVIKNGDVLTVNGEDFDFSPVGDGDTLPRHAINSIWFAGDVDRINGELVLTLLLPNPWNYSPEQAFPVPLKNVLDGPVVFPGPLFEAGI</sequence>
<keyword evidence="3" id="KW-1185">Reference proteome</keyword>
<comment type="caution">
    <text evidence="1">The sequence shown here is derived from an EMBL/GenBank/DDBJ whole genome shotgun (WGS) entry which is preliminary data.</text>
</comment>
<evidence type="ECO:0000313" key="2">
    <source>
        <dbReference type="EMBL" id="MBV4496365.1"/>
    </source>
</evidence>
<reference evidence="2" key="3">
    <citation type="submission" date="2021-06" db="EMBL/GenBank/DDBJ databases">
        <title>Updating the genus Pseudomonas: Description of 43 new species and partition of the Pseudomonas putida group.</title>
        <authorList>
            <person name="Girard L."/>
            <person name="Lood C."/>
            <person name="Vandamme P."/>
            <person name="Rokni-Zadeh H."/>
            <person name="Van Noort V."/>
            <person name="Hofte M."/>
            <person name="Lavigne R."/>
            <person name="De Mot R."/>
        </authorList>
    </citation>
    <scope>NUCLEOTIDE SEQUENCE</scope>
    <source>
        <strain evidence="2">SWRI12</strain>
    </source>
</reference>
<reference evidence="1" key="2">
    <citation type="submission" date="2020-07" db="EMBL/GenBank/DDBJ databases">
        <authorList>
            <person name="Lood C."/>
            <person name="Girard L."/>
        </authorList>
    </citation>
    <scope>NUCLEOTIDE SEQUENCE</scope>
    <source>
        <strain evidence="1">SWRI12</strain>
    </source>
</reference>